<dbReference type="InterPro" id="IPR000225">
    <property type="entry name" value="Armadillo"/>
</dbReference>
<keyword evidence="4" id="KW-0175">Coiled coil</keyword>
<evidence type="ECO:0000256" key="4">
    <source>
        <dbReference type="SAM" id="Coils"/>
    </source>
</evidence>
<dbReference type="SUPFAM" id="SSF48371">
    <property type="entry name" value="ARM repeat"/>
    <property type="match status" value="2"/>
</dbReference>
<dbReference type="InterPro" id="IPR038905">
    <property type="entry name" value="ARMC2"/>
</dbReference>
<dbReference type="SMART" id="SM00185">
    <property type="entry name" value="ARM"/>
    <property type="match status" value="5"/>
</dbReference>
<evidence type="ECO:0000256" key="1">
    <source>
        <dbReference type="ARBA" id="ARBA00022527"/>
    </source>
</evidence>
<feature type="region of interest" description="Disordered" evidence="5">
    <location>
        <begin position="523"/>
        <end position="556"/>
    </location>
</feature>
<feature type="region of interest" description="Disordered" evidence="5">
    <location>
        <begin position="1184"/>
        <end position="1209"/>
    </location>
</feature>
<feature type="region of interest" description="Disordered" evidence="5">
    <location>
        <begin position="844"/>
        <end position="869"/>
    </location>
</feature>
<evidence type="ECO:0000256" key="3">
    <source>
        <dbReference type="ARBA" id="ARBA00022777"/>
    </source>
</evidence>
<feature type="region of interest" description="Disordered" evidence="5">
    <location>
        <begin position="192"/>
        <end position="277"/>
    </location>
</feature>
<evidence type="ECO:0000256" key="2">
    <source>
        <dbReference type="ARBA" id="ARBA00022679"/>
    </source>
</evidence>
<proteinExistence type="predicted"/>
<evidence type="ECO:0000313" key="7">
    <source>
        <dbReference type="EMBL" id="KAK2955592.1"/>
    </source>
</evidence>
<gene>
    <name evidence="7" type="ORF">BLNAU_9451</name>
</gene>
<evidence type="ECO:0000313" key="8">
    <source>
        <dbReference type="Proteomes" id="UP001281761"/>
    </source>
</evidence>
<name>A0ABQ9XVT4_9EUKA</name>
<dbReference type="Pfam" id="PF02816">
    <property type="entry name" value="Alpha_kinase"/>
    <property type="match status" value="1"/>
</dbReference>
<dbReference type="InterPro" id="IPR016024">
    <property type="entry name" value="ARM-type_fold"/>
</dbReference>
<dbReference type="PANTHER" id="PTHR21356">
    <property type="entry name" value="ARMADILLO REPEAT CONTAINING 2"/>
    <property type="match status" value="1"/>
</dbReference>
<reference evidence="7 8" key="1">
    <citation type="journal article" date="2022" name="bioRxiv">
        <title>Genomics of Preaxostyla Flagellates Illuminates Evolutionary Transitions and the Path Towards Mitochondrial Loss.</title>
        <authorList>
            <person name="Novak L.V.F."/>
            <person name="Treitli S.C."/>
            <person name="Pyrih J."/>
            <person name="Halakuc P."/>
            <person name="Pipaliya S.V."/>
            <person name="Vacek V."/>
            <person name="Brzon O."/>
            <person name="Soukal P."/>
            <person name="Eme L."/>
            <person name="Dacks J.B."/>
            <person name="Karnkowska A."/>
            <person name="Elias M."/>
            <person name="Hampl V."/>
        </authorList>
    </citation>
    <scope>NUCLEOTIDE SEQUENCE [LARGE SCALE GENOMIC DNA]</scope>
    <source>
        <strain evidence="7">NAU3</strain>
        <tissue evidence="7">Gut</tissue>
    </source>
</reference>
<accession>A0ABQ9XVT4</accession>
<keyword evidence="8" id="KW-1185">Reference proteome</keyword>
<sequence length="3297" mass="365873">MTEISPEQYRWVQTVNFDWDSLDEPIEYMKQISKCATSLEDFRDRYIYTRKRLLFLSRLASTGIHIKLATFIANEFYKSAESEMKTRNMLDNKGFKASAGDLAKYDECHPLTSLPEHMQTIWSGKSDSGNIGYKPGMRPLPGGPVKKAKAKWVKQNGQWVQVKPQEEEDDGEEFEEVVGADGKRVRRVVKEGASRAKKGKAGVTQKTEITEKGGGDDEEETQQSQGMKAFAKRKKAAQESKQDKEDEDDKDATVLSVKLPAPIPKVDLNGPEPDLSKMSAVQRMIYEKRKKEKEAEEAQHPKSPSPIPASQRTGAQKPATYAPSAVTTKIGALMSKYEKDVPHKMEKVKIKVLNGKKMMIGPDGTVLGEYKGFIPGEGNWKEGEEYGAYIRSNYVESTGPGGAKIFRPAYQYKGDTDPGPTETRKVTVKNGSVLVERKPDDPILKRDGEKAKYEGEYTGYLKDEAKMEEGKSYTVQIPVALIKTIGPAGNMFLHDAVEVAEVGGDESSPTAKAEKRTIEINDGRKMLLRKEDDPQRSKPGEEGQFEAEYTGRIPGEEKMKEGKKYDILLKHDCLKTEGVLGKREIKSVREAVDVSHENATPRQIEIVKSRKMLIKEDYDGKSKKEEDKFNGEIVGRVDQEQTFEEGKTYNSKIIDLVTTSGPEGRRILRTQTELSNPNLGVVGAAVEHDQGEPGNDKKQYKVKVKDGKKILVDEDGKEIGEYMGYIPGEEHMKDGETYDVVLSTNLVKTLGPNKAPQYQDPTDARGGMGAQNDWNGAEKEERTIEIKNGKKMLLRKEDDPLRSLPGDEGLYEGEYAEYIPGEEEWKDGDTLQVEIPKNYVTMKGPNGTTVLRHGNDKSTTDGVGGKKKSGDEVALEKKTIKVINGKKMVLDEAGNVIGEYMGYIPGEENWKEGEQYDVLLKDDYRMEAGPNGQAKMYPRHAQSAASGIGEARKIEIKDGKKMLLRKDDDPLRSLPGDEGKYEGEIVDHIPDEENFEEGKVYNVNIGQLIPTVGPNGDRKLYSAESLHPDNAGTKGKAVKKGSGEPGSETEKRKIKVVDGKKMLLDENGKEIGEYMGYIPGEENWKDGEVHDVMLPVNLVVLKGPNGKTKVYDPADTDGGLGRSTTGEDTATQERKIKIVNGKKMIFDKDGKMIGEYMDYIPGEEKWKDGEEHMVQVPIDLRVTLGPNGQKQVRSGGSGEEGDLEGENKKASKIRIRDGKKYIVDEDGNEIGEYKGYIPGQEYMKEGEEYTVMLPAGMIETTGPNGEKLFRDPASFRDGFGDKSKEGEVKMKERTIKIDKSRKMLLRKKKDPFRGLPGEEGKYEGEYTPYLPGEDAMKEGKKYKVMIPKGYEVLIGPNGQRMIYNKAPKDDKEVKETKEMKIKLVNGKKMVLDEAGNVIGEYKGFIPGEEKWKEGEEQTVSIPDDYIITTAPDGTKHYVPRSGPTGTETRQIKIINGKKMLVDEKGNVVGEYQGYIPGEENMKEGETYNVKLSKGLVYRKGPNGNTMIYDPSDALGGLAEEQNDLPTQVRKIEIKDGRKMLLRKDDDPLRSLPGDEGKYEGEYMDYIEGQEDLKDGDIVEVNIPINLRIGKGPNGQTQIHVAGLSKEAEKKGGDVNTEKQVVKIINGKKMLLDEDGNVIGEYVGYIPGEENWKEGEEYEVMLKEGYRVEQGPNGAFKVYPRNHANADDENGETRKIEIKDGKKMLLRKDDDPLRSLPGDEGKYEGEIVDHITGEHEFKEGQTYDVKLGHLVRTDGPDGKPHLRLEANLHTDNLGTKGKAVKKGTGEPGKEFENRQIKIVNGKKMLLDENGNEVGEYMGYIPGEENWKEGETYTAKLSTNLVVTTGPNGQKQVRDPNNSQGGFGSDVKHGNVATQERKIKIINGKKMLYDENGNEIGEYMDYIPGEENWKEGEEHTVQIPIDVSVMIGPNGQKQVRCSGKDDRSHPNQTAVAPGDAGTEQRVIEIKNGKKMLLRKEDDPLRALPGDEGKYEGELIDYVPGEGALKDGDQLTITVNKNLRSFKNGSGETQLTSGLETGADENGEIATEKRSIRVDQGRKMLIRKEDDPKRKMSGEDGKFEGQWMPYIQDEETWKEGDTHEVDLPILYMIHKGPNGQNLINVCDPEEMKQEDYDSVEFEFQFEESGPRFVEKKAKIIKTDAEDDDLLANRRTAGGVVEEVLENDEESELLRQEEEELRRKQAEEAAKEGLGIDSSVTFTFDDRSEKMILHVYDATKKIFTHQAHKGKVDKMVLKKEGSFSYRSLELEQNQEKVKYIVHGPITSPQELNTMKCYAKTQGVITQFAKEFNDCGVPKKVTVARVGLLQFAERVGMPLFFAVQTDNVEYLSEAFNGEGDRFTLIDGTQTEHEDLVALQHYTFNKMNNEMLIEKAVGEITPLGYHFVMTEACSMDSRFWTGQSGAITRSKLGEFMSTHNCNKVCEMLSVEEGEDATETSEESLQIIEALKVALKSKEDVKVQVAMVPFVTTFGKLEICLNTPALEDEELLTLLVEGIKETKDDDLQQKQLAAMLILTHRANNRVRIAKLGAIPLILKLIESQYQSNADVVKRGGHIIWSLTRKESNRPIVRDNKGIAILANCVAFYGEKDADACQKACNVLWNMSTGEENKKAFMDPCGVVGGKPPKTPSAFLTSCFKIVEQCKAISPRTVLAVAGMLLNLSNNEVLGECIYSVPNCLQTVATATSAMIETDPHVGNSLISLIQNLGSDEKGAEKLVKQGTHKVLLKMGKDFSKKPDGTIVVDRVLSALTNMCACEAAISGLVNDGAIDFSVAIIKEHKEDAKLCKAALGVMREISAVEEFAEPIADQDVIDSILDVGDHYTMNDALVVGTALEIMVNLTASEDFRTMVAGEETLKKILQLLSSHVMIDEAVAILGVKVIANIAISDACQAEIANANGTDILVDILKKRAGKIDRLVFNTIACLSNVLNDDQNSCDFVDGKGIVPVINILKLCLNPTQESLTPLPRMTLNDEEPTQEEAFKPDVAFVHNLMSKCCSVLGNITFVEDNIQPLLDEGVMDVIYQYLDVFNQRDTTPAPATLALPVLNPSPTASICIRSILQLFSNILVLPSAREDLAKDPTVYKHLSNILRIGVKRQELISNGQNYESPDPGKKKMTIGPEHNFLSYGCEVMRKLATLPTGKVELSKINAIPQLIKIDQIEAKIQKDIERDDEDEDEPESGEVLIESCSGALTNVITKSEENLALFIKSGGLPAFKDVLEAVGTIIEPAAKTVCLGLMNICGNSVYAKECGSLGLAPILTKVKNQWKDDGPQTAKYAQSAVERIEKAK</sequence>
<dbReference type="Gene3D" id="1.25.10.10">
    <property type="entry name" value="Leucine-rich Repeat Variant"/>
    <property type="match status" value="2"/>
</dbReference>
<dbReference type="InterPro" id="IPR011989">
    <property type="entry name" value="ARM-like"/>
</dbReference>
<dbReference type="PANTHER" id="PTHR21356:SF1">
    <property type="entry name" value="ARMADILLO REPEAT-CONTAINING PROTEIN 2"/>
    <property type="match status" value="1"/>
</dbReference>
<dbReference type="Gene3D" id="3.20.200.10">
    <property type="entry name" value="MHCK/EF2 kinase"/>
    <property type="match status" value="1"/>
</dbReference>
<feature type="compositionally biased region" description="Basic and acidic residues" evidence="5">
    <location>
        <begin position="290"/>
        <end position="300"/>
    </location>
</feature>
<feature type="region of interest" description="Disordered" evidence="5">
    <location>
        <begin position="1019"/>
        <end position="1052"/>
    </location>
</feature>
<keyword evidence="1" id="KW-0723">Serine/threonine-protein kinase</keyword>
<feature type="compositionally biased region" description="Polar residues" evidence="5">
    <location>
        <begin position="1843"/>
        <end position="1858"/>
    </location>
</feature>
<feature type="region of interest" description="Disordered" evidence="5">
    <location>
        <begin position="1110"/>
        <end position="1129"/>
    </location>
</feature>
<comment type="caution">
    <text evidence="7">The sequence shown here is derived from an EMBL/GenBank/DDBJ whole genome shotgun (WGS) entry which is preliminary data.</text>
</comment>
<organism evidence="7 8">
    <name type="scientific">Blattamonas nauphoetae</name>
    <dbReference type="NCBI Taxonomy" id="2049346"/>
    <lineage>
        <taxon>Eukaryota</taxon>
        <taxon>Metamonada</taxon>
        <taxon>Preaxostyla</taxon>
        <taxon>Oxymonadida</taxon>
        <taxon>Blattamonas</taxon>
    </lineage>
</organism>
<protein>
    <recommendedName>
        <fullName evidence="6">Alpha-type protein kinase domain-containing protein</fullName>
    </recommendedName>
</protein>
<feature type="domain" description="Alpha-type protein kinase" evidence="6">
    <location>
        <begin position="2227"/>
        <end position="2443"/>
    </location>
</feature>
<feature type="region of interest" description="Disordered" evidence="5">
    <location>
        <begin position="1934"/>
        <end position="1956"/>
    </location>
</feature>
<feature type="compositionally biased region" description="Basic and acidic residues" evidence="5">
    <location>
        <begin position="523"/>
        <end position="541"/>
    </location>
</feature>
<feature type="region of interest" description="Disordered" evidence="5">
    <location>
        <begin position="752"/>
        <end position="779"/>
    </location>
</feature>
<dbReference type="PROSITE" id="PS51158">
    <property type="entry name" value="ALPHA_KINASE"/>
    <property type="match status" value="1"/>
</dbReference>
<dbReference type="EMBL" id="JARBJD010000065">
    <property type="protein sequence ID" value="KAK2955592.1"/>
    <property type="molecule type" value="Genomic_DNA"/>
</dbReference>
<keyword evidence="3" id="KW-0418">Kinase</keyword>
<dbReference type="Proteomes" id="UP001281761">
    <property type="component" value="Unassembled WGS sequence"/>
</dbReference>
<evidence type="ECO:0000256" key="5">
    <source>
        <dbReference type="SAM" id="MobiDB-lite"/>
    </source>
</evidence>
<dbReference type="InterPro" id="IPR004166">
    <property type="entry name" value="a-kinase_dom"/>
</dbReference>
<feature type="region of interest" description="Disordered" evidence="5">
    <location>
        <begin position="1843"/>
        <end position="1866"/>
    </location>
</feature>
<feature type="coiled-coil region" evidence="4">
    <location>
        <begin position="2179"/>
        <end position="2206"/>
    </location>
</feature>
<keyword evidence="2" id="KW-0808">Transferase</keyword>
<evidence type="ECO:0000259" key="6">
    <source>
        <dbReference type="PROSITE" id="PS51158"/>
    </source>
</evidence>
<feature type="region of interest" description="Disordered" evidence="5">
    <location>
        <begin position="290"/>
        <end position="322"/>
    </location>
</feature>